<evidence type="ECO:0000256" key="3">
    <source>
        <dbReference type="ARBA" id="ARBA00007494"/>
    </source>
</evidence>
<evidence type="ECO:0000256" key="7">
    <source>
        <dbReference type="ARBA" id="ARBA00022603"/>
    </source>
</evidence>
<feature type="binding site" evidence="14">
    <location>
        <position position="311"/>
    </location>
    <ligand>
        <name>S-adenosyl-L-methionine</name>
        <dbReference type="ChEBI" id="CHEBI:59789"/>
    </ligand>
</feature>
<keyword evidence="8 14" id="KW-0808">Transferase</keyword>
<evidence type="ECO:0000256" key="2">
    <source>
        <dbReference type="ARBA" id="ARBA00004496"/>
    </source>
</evidence>
<comment type="catalytic activity">
    <reaction evidence="13">
        <text>cytidine(967) in 16S rRNA + S-adenosyl-L-methionine = 5-methylcytidine(967) in 16S rRNA + S-adenosyl-L-homocysteine + H(+)</text>
        <dbReference type="Rhea" id="RHEA:42748"/>
        <dbReference type="Rhea" id="RHEA-COMP:10219"/>
        <dbReference type="Rhea" id="RHEA-COMP:10220"/>
        <dbReference type="ChEBI" id="CHEBI:15378"/>
        <dbReference type="ChEBI" id="CHEBI:57856"/>
        <dbReference type="ChEBI" id="CHEBI:59789"/>
        <dbReference type="ChEBI" id="CHEBI:74483"/>
        <dbReference type="ChEBI" id="CHEBI:82748"/>
        <dbReference type="EC" id="2.1.1.176"/>
    </reaction>
</comment>
<evidence type="ECO:0000256" key="4">
    <source>
        <dbReference type="ARBA" id="ARBA00012140"/>
    </source>
</evidence>
<dbReference type="FunFam" id="3.40.50.150:FF:000022">
    <property type="entry name" value="Ribosomal RNA small subunit methyltransferase B"/>
    <property type="match status" value="1"/>
</dbReference>
<dbReference type="NCBIfam" id="TIGR00563">
    <property type="entry name" value="rsmB"/>
    <property type="match status" value="1"/>
</dbReference>
<keyword evidence="6" id="KW-0698">rRNA processing</keyword>
<dbReference type="Gene3D" id="3.40.50.150">
    <property type="entry name" value="Vaccinia Virus protein VP39"/>
    <property type="match status" value="1"/>
</dbReference>
<evidence type="ECO:0000256" key="8">
    <source>
        <dbReference type="ARBA" id="ARBA00022679"/>
    </source>
</evidence>
<evidence type="ECO:0000256" key="13">
    <source>
        <dbReference type="ARBA" id="ARBA00047283"/>
    </source>
</evidence>
<feature type="binding site" evidence="14">
    <location>
        <position position="285"/>
    </location>
    <ligand>
        <name>S-adenosyl-L-methionine</name>
        <dbReference type="ChEBI" id="CHEBI:59789"/>
    </ligand>
</feature>
<dbReference type="EC" id="2.1.1.176" evidence="4"/>
<evidence type="ECO:0000256" key="5">
    <source>
        <dbReference type="ARBA" id="ARBA00022490"/>
    </source>
</evidence>
<dbReference type="AlphaFoldDB" id="A0A6I1EVJ8"/>
<evidence type="ECO:0000313" key="17">
    <source>
        <dbReference type="Proteomes" id="UP000430564"/>
    </source>
</evidence>
<evidence type="ECO:0000256" key="14">
    <source>
        <dbReference type="PROSITE-ProRule" id="PRU01023"/>
    </source>
</evidence>
<keyword evidence="9 14" id="KW-0949">S-adenosyl-L-methionine</keyword>
<feature type="active site" description="Nucleophile" evidence="14">
    <location>
        <position position="383"/>
    </location>
</feature>
<dbReference type="InterPro" id="IPR004573">
    <property type="entry name" value="rRNA_ssu_MeTfrase_B"/>
</dbReference>
<dbReference type="EMBL" id="WEHX01000001">
    <property type="protein sequence ID" value="KAB7663311.1"/>
    <property type="molecule type" value="Genomic_DNA"/>
</dbReference>
<dbReference type="Pfam" id="PF01029">
    <property type="entry name" value="NusB"/>
    <property type="match status" value="1"/>
</dbReference>
<dbReference type="PANTHER" id="PTHR22807">
    <property type="entry name" value="NOP2 YEAST -RELATED NOL1/NOP2/FMU SUN DOMAIN-CONTAINING"/>
    <property type="match status" value="1"/>
</dbReference>
<protein>
    <recommendedName>
        <fullName evidence="4">16S rRNA (cytosine(967)-C(5))-methyltransferase</fullName>
        <ecNumber evidence="4">2.1.1.176</ecNumber>
    </recommendedName>
    <alternativeName>
        <fullName evidence="11">16S rRNA m5C967 methyltransferase</fullName>
    </alternativeName>
    <alternativeName>
        <fullName evidence="12">rRNA (cytosine-C(5)-)-methyltransferase RsmB</fullName>
    </alternativeName>
</protein>
<feature type="domain" description="SAM-dependent MTase RsmB/NOP-type" evidence="15">
    <location>
        <begin position="175"/>
        <end position="448"/>
    </location>
</feature>
<dbReference type="Pfam" id="PF22458">
    <property type="entry name" value="RsmF-B_ferredox"/>
    <property type="match status" value="1"/>
</dbReference>
<keyword evidence="5" id="KW-0963">Cytoplasm</keyword>
<evidence type="ECO:0000256" key="10">
    <source>
        <dbReference type="ARBA" id="ARBA00022884"/>
    </source>
</evidence>
<dbReference type="InterPro" id="IPR023267">
    <property type="entry name" value="RCMT"/>
</dbReference>
<accession>A0A6I1EVJ8</accession>
<dbReference type="NCBIfam" id="NF008149">
    <property type="entry name" value="PRK10901.1"/>
    <property type="match status" value="1"/>
</dbReference>
<comment type="caution">
    <text evidence="16">The sequence shown here is derived from an EMBL/GenBank/DDBJ whole genome shotgun (WGS) entry which is preliminary data.</text>
</comment>
<comment type="function">
    <text evidence="1">Specifically methylates the cytosine at position 967 (m5C967) of 16S rRNA.</text>
</comment>
<dbReference type="PANTHER" id="PTHR22807:SF61">
    <property type="entry name" value="NOL1_NOP2_SUN FAMILY PROTEIN _ ANTITERMINATION NUSB DOMAIN-CONTAINING PROTEIN"/>
    <property type="match status" value="1"/>
</dbReference>
<dbReference type="InterPro" id="IPR001678">
    <property type="entry name" value="MeTrfase_RsmB-F_NOP2_dom"/>
</dbReference>
<evidence type="ECO:0000256" key="6">
    <source>
        <dbReference type="ARBA" id="ARBA00022552"/>
    </source>
</evidence>
<proteinExistence type="inferred from homology"/>
<dbReference type="InterPro" id="IPR006027">
    <property type="entry name" value="NusB_RsmB_TIM44"/>
</dbReference>
<dbReference type="GO" id="GO:0008649">
    <property type="term" value="F:rRNA methyltransferase activity"/>
    <property type="evidence" value="ECO:0007669"/>
    <property type="project" value="InterPro"/>
</dbReference>
<dbReference type="CDD" id="cd02440">
    <property type="entry name" value="AdoMet_MTases"/>
    <property type="match status" value="1"/>
</dbReference>
<evidence type="ECO:0000256" key="12">
    <source>
        <dbReference type="ARBA" id="ARBA00031088"/>
    </source>
</evidence>
<keyword evidence="7 14" id="KW-0489">Methyltransferase</keyword>
<dbReference type="SUPFAM" id="SSF48013">
    <property type="entry name" value="NusB-like"/>
    <property type="match status" value="1"/>
</dbReference>
<organism evidence="16 17">
    <name type="scientific">Sutterella seckii</name>
    <dbReference type="NCBI Taxonomy" id="1944635"/>
    <lineage>
        <taxon>Bacteria</taxon>
        <taxon>Pseudomonadati</taxon>
        <taxon>Pseudomonadota</taxon>
        <taxon>Betaproteobacteria</taxon>
        <taxon>Burkholderiales</taxon>
        <taxon>Sutterellaceae</taxon>
        <taxon>Sutterella</taxon>
    </lineage>
</organism>
<dbReference type="InterPro" id="IPR029063">
    <property type="entry name" value="SAM-dependent_MTases_sf"/>
</dbReference>
<comment type="similarity">
    <text evidence="3 14">Belongs to the class I-like SAM-binding methyltransferase superfamily. RsmB/NOP family.</text>
</comment>
<dbReference type="PROSITE" id="PS01153">
    <property type="entry name" value="NOL1_NOP2_SUN"/>
    <property type="match status" value="1"/>
</dbReference>
<gene>
    <name evidence="16" type="primary">rsmB</name>
    <name evidence="16" type="ORF">GBM95_00250</name>
</gene>
<dbReference type="PRINTS" id="PR02008">
    <property type="entry name" value="RCMTFAMILY"/>
</dbReference>
<dbReference type="GO" id="GO:0006355">
    <property type="term" value="P:regulation of DNA-templated transcription"/>
    <property type="evidence" value="ECO:0007669"/>
    <property type="project" value="InterPro"/>
</dbReference>
<dbReference type="GO" id="GO:0005737">
    <property type="term" value="C:cytoplasm"/>
    <property type="evidence" value="ECO:0007669"/>
    <property type="project" value="UniProtKB-SubCell"/>
</dbReference>
<dbReference type="RefSeq" id="WP_152157246.1">
    <property type="nucleotide sequence ID" value="NZ_WEHX01000001.1"/>
</dbReference>
<dbReference type="Pfam" id="PF01189">
    <property type="entry name" value="Methyltr_RsmB-F"/>
    <property type="match status" value="1"/>
</dbReference>
<evidence type="ECO:0000313" key="16">
    <source>
        <dbReference type="EMBL" id="KAB7663311.1"/>
    </source>
</evidence>
<name>A0A6I1EVJ8_9BURK</name>
<dbReference type="Gene3D" id="1.10.940.10">
    <property type="entry name" value="NusB-like"/>
    <property type="match status" value="1"/>
</dbReference>
<evidence type="ECO:0000259" key="15">
    <source>
        <dbReference type="PROSITE" id="PS51686"/>
    </source>
</evidence>
<feature type="binding site" evidence="14">
    <location>
        <begin position="263"/>
        <end position="269"/>
    </location>
    <ligand>
        <name>S-adenosyl-L-methionine</name>
        <dbReference type="ChEBI" id="CHEBI:59789"/>
    </ligand>
</feature>
<dbReference type="InterPro" id="IPR018314">
    <property type="entry name" value="RsmB/NOL1/NOP2-like_CS"/>
</dbReference>
<evidence type="ECO:0000256" key="1">
    <source>
        <dbReference type="ARBA" id="ARBA00002724"/>
    </source>
</evidence>
<evidence type="ECO:0000256" key="9">
    <source>
        <dbReference type="ARBA" id="ARBA00022691"/>
    </source>
</evidence>
<dbReference type="PROSITE" id="PS51686">
    <property type="entry name" value="SAM_MT_RSMB_NOP"/>
    <property type="match status" value="1"/>
</dbReference>
<dbReference type="Proteomes" id="UP000430564">
    <property type="component" value="Unassembled WGS sequence"/>
</dbReference>
<sequence>MTHESPEAVKQTRQLPLRRLLSLAATARKQMKGGSSFSAALDAAAEGLPSHARAALQSILYDLMRNLALTGALSRKLLNNPPPPPVQNILEAALALLITKRYNEFTLVSEAVNAIRADKRTQRFSGLVNAVLRRFLRESNGLLKDLNKIPEVRFNAPSWWIEKIRAAHPQEWEKILLLQRQHAPMTLRVNVRRTTPAAYLERLAQAGIPARQIGLEAILLEKPLPVHEIPGFSEGDVSVQDAGAQLAAHFLPVKAGNRVLDACAAPGGKTAHLLELADCQVTALEVAPDRAELIRETLGRLGLSAEVQAADAADTQKWFSGEPFDAVLLDAPCTASGIVRRQPDVPWSRRPEDIRRLANEQKRILEALWPCLKTNGHLLFCTCSLFPQEGPLQIKEFLARHPDASMVPLGETGIGMMNLVPTEDGIWPNPQMLPSVHDGFFYALLKKN</sequence>
<dbReference type="InterPro" id="IPR049560">
    <property type="entry name" value="MeTrfase_RsmB-F_NOP2_cat"/>
</dbReference>
<keyword evidence="10 14" id="KW-0694">RNA-binding</keyword>
<evidence type="ECO:0000256" key="11">
    <source>
        <dbReference type="ARBA" id="ARBA00030399"/>
    </source>
</evidence>
<dbReference type="InterPro" id="IPR035926">
    <property type="entry name" value="NusB-like_sf"/>
</dbReference>
<dbReference type="OrthoDB" id="9810297at2"/>
<dbReference type="Gene3D" id="3.30.70.1170">
    <property type="entry name" value="Sun protein, domain 3"/>
    <property type="match status" value="1"/>
</dbReference>
<reference evidence="16 17" key="1">
    <citation type="submission" date="2019-10" db="EMBL/GenBank/DDBJ databases">
        <title>Genome diversity of Sutterella seckii.</title>
        <authorList>
            <person name="Chaplin A.V."/>
            <person name="Sokolova S.R."/>
            <person name="Mosin K.A."/>
            <person name="Ivanova E.L."/>
            <person name="Kochetkova T.O."/>
            <person name="Goltsov A.Y."/>
            <person name="Trofimov D.Y."/>
            <person name="Efimov B.A."/>
        </authorList>
    </citation>
    <scope>NUCLEOTIDE SEQUENCE [LARGE SCALE GENOMIC DNA]</scope>
    <source>
        <strain evidence="16 17">ASD393</strain>
    </source>
</reference>
<dbReference type="SUPFAM" id="SSF53335">
    <property type="entry name" value="S-adenosyl-L-methionine-dependent methyltransferases"/>
    <property type="match status" value="1"/>
</dbReference>
<comment type="subcellular location">
    <subcellularLocation>
        <location evidence="2">Cytoplasm</location>
    </subcellularLocation>
</comment>
<dbReference type="GO" id="GO:0003723">
    <property type="term" value="F:RNA binding"/>
    <property type="evidence" value="ECO:0007669"/>
    <property type="project" value="UniProtKB-UniRule"/>
</dbReference>
<dbReference type="InterPro" id="IPR054728">
    <property type="entry name" value="RsmB-like_ferredoxin"/>
</dbReference>
<feature type="binding site" evidence="14">
    <location>
        <position position="330"/>
    </location>
    <ligand>
        <name>S-adenosyl-L-methionine</name>
        <dbReference type="ChEBI" id="CHEBI:59789"/>
    </ligand>
</feature>